<dbReference type="Proteomes" id="UP000042527">
    <property type="component" value="Unassembled WGS sequence"/>
</dbReference>
<keyword evidence="2" id="KW-1185">Reference proteome</keyword>
<evidence type="ECO:0000313" key="2">
    <source>
        <dbReference type="Proteomes" id="UP000042527"/>
    </source>
</evidence>
<accession>A0A0B7GWG1</accession>
<name>A0A0B7GWG1_TREPH</name>
<dbReference type="AlphaFoldDB" id="A0A0B7GWG1"/>
<dbReference type="EMBL" id="CDNC01000045">
    <property type="protein sequence ID" value="CEM62858.1"/>
    <property type="molecule type" value="Genomic_DNA"/>
</dbReference>
<reference evidence="2" key="1">
    <citation type="submission" date="2015-01" db="EMBL/GenBank/DDBJ databases">
        <authorList>
            <person name="Manzoor Shahid"/>
            <person name="Zubair Saima"/>
        </authorList>
    </citation>
    <scope>NUCLEOTIDE SEQUENCE [LARGE SCALE GENOMIC DNA]</scope>
    <source>
        <strain evidence="2">V1</strain>
    </source>
</reference>
<protein>
    <submittedName>
        <fullName evidence="1">Uncharacterized protein</fullName>
    </submittedName>
</protein>
<organism evidence="1 2">
    <name type="scientific">Treponema phagedenis</name>
    <dbReference type="NCBI Taxonomy" id="162"/>
    <lineage>
        <taxon>Bacteria</taxon>
        <taxon>Pseudomonadati</taxon>
        <taxon>Spirochaetota</taxon>
        <taxon>Spirochaetia</taxon>
        <taxon>Spirochaetales</taxon>
        <taxon>Treponemataceae</taxon>
        <taxon>Treponema</taxon>
    </lineage>
</organism>
<proteinExistence type="predicted"/>
<gene>
    <name evidence="1" type="ORF">TPHV1_50118</name>
</gene>
<sequence length="68" mass="8109">MSKKKYLLLIFHVKTKPMSLKTSIYRSVVVFKLTFVWNHITVSYLQNLILILKIAFNVSYEYSIFFNS</sequence>
<evidence type="ECO:0000313" key="1">
    <source>
        <dbReference type="EMBL" id="CEM62858.1"/>
    </source>
</evidence>